<evidence type="ECO:0008006" key="3">
    <source>
        <dbReference type="Google" id="ProtNLM"/>
    </source>
</evidence>
<organism evidence="1 2">
    <name type="scientific">Rhodonellum ikkaensis</name>
    <dbReference type="NCBI Taxonomy" id="336829"/>
    <lineage>
        <taxon>Bacteria</taxon>
        <taxon>Pseudomonadati</taxon>
        <taxon>Bacteroidota</taxon>
        <taxon>Cytophagia</taxon>
        <taxon>Cytophagales</taxon>
        <taxon>Cytophagaceae</taxon>
        <taxon>Rhodonellum</taxon>
    </lineage>
</organism>
<keyword evidence="2" id="KW-1185">Reference proteome</keyword>
<evidence type="ECO:0000313" key="2">
    <source>
        <dbReference type="Proteomes" id="UP000199663"/>
    </source>
</evidence>
<reference evidence="1 2" key="1">
    <citation type="submission" date="2016-10" db="EMBL/GenBank/DDBJ databases">
        <authorList>
            <person name="Varghese N."/>
            <person name="Submissions S."/>
        </authorList>
    </citation>
    <scope>NUCLEOTIDE SEQUENCE [LARGE SCALE GENOMIC DNA]</scope>
    <source>
        <strain evidence="1 2">DSM 17997</strain>
    </source>
</reference>
<evidence type="ECO:0000313" key="1">
    <source>
        <dbReference type="EMBL" id="SDZ29112.1"/>
    </source>
</evidence>
<dbReference type="EMBL" id="FNQC01000009">
    <property type="protein sequence ID" value="SDZ29112.1"/>
    <property type="molecule type" value="Genomic_DNA"/>
</dbReference>
<sequence>MPFLPKSMEQANKPKSNPMKTNVHFLPFLILGISLLFSSCSSSTKILGSWKSPDSPPSGYSNIFIAALSDNVLARKTIEDNLQNLLNQKGVASVTSFNIIKPEFRAMETKKEEILTAIKDRENDAILTIAVIDQTNETRYVPGDIMYNPMGFAFYRGFWRYYSFYYPMIYSPGYYTQEKNYFLEINLYDAKSEDLVWSAQSQTTNPYDLEGSSEEFAKVVVGRLVKEGLIARQR</sequence>
<accession>A0A1H3RTX7</accession>
<comment type="caution">
    <text evidence="1">The sequence shown here is derived from an EMBL/GenBank/DDBJ whole genome shotgun (WGS) entry which is preliminary data.</text>
</comment>
<dbReference type="Proteomes" id="UP000199663">
    <property type="component" value="Unassembled WGS sequence"/>
</dbReference>
<gene>
    <name evidence="1" type="ORF">SAMN05444412_109116</name>
</gene>
<protein>
    <recommendedName>
        <fullName evidence="3">DUF4136 domain-containing protein</fullName>
    </recommendedName>
</protein>
<proteinExistence type="predicted"/>
<dbReference type="Gene3D" id="3.30.160.670">
    <property type="match status" value="1"/>
</dbReference>
<name>A0A1H3RTX7_9BACT</name>